<gene>
    <name evidence="3" type="ORF">LTT95_11070</name>
</gene>
<dbReference type="RefSeq" id="WP_232136530.1">
    <property type="nucleotide sequence ID" value="NZ_CP089507.1"/>
</dbReference>
<sequence>MSKFEALSDKALSLVGQAGDSLRHAIPDSAEKWLQTGVALGAARTGTKLAGGFLRRNPAILAASVIGAGLVWVAARQYKKRKEGGAVEGSSRRIEPTRAPARKRTTARRGAAASNSED</sequence>
<organism evidence="3 4">
    <name type="scientific">Luteimonas fraxinea</name>
    <dbReference type="NCBI Taxonomy" id="2901869"/>
    <lineage>
        <taxon>Bacteria</taxon>
        <taxon>Pseudomonadati</taxon>
        <taxon>Pseudomonadota</taxon>
        <taxon>Gammaproteobacteria</taxon>
        <taxon>Lysobacterales</taxon>
        <taxon>Lysobacteraceae</taxon>
        <taxon>Luteimonas</taxon>
    </lineage>
</organism>
<evidence type="ECO:0000313" key="4">
    <source>
        <dbReference type="Proteomes" id="UP001430360"/>
    </source>
</evidence>
<keyword evidence="2" id="KW-0472">Membrane</keyword>
<reference evidence="3" key="2">
    <citation type="journal article" date="2022" name="Syst. Appl. Microbiol.">
        <title>Physiological and genomic characterisation of Luteimonas fraxinea sp. nov., a bacterial species associated with trees tolerant to ash dieback.</title>
        <authorList>
            <person name="Ulrich K."/>
            <person name="Becker R."/>
            <person name="Behrendt U."/>
            <person name="Kube M."/>
            <person name="Schneck V."/>
            <person name="Ulrich A."/>
        </authorList>
    </citation>
    <scope>NUCLEOTIDE SEQUENCE</scope>
    <source>
        <strain evidence="3">A1P009</strain>
    </source>
</reference>
<protein>
    <recommendedName>
        <fullName evidence="5">DUF3618 domain-containing protein</fullName>
    </recommendedName>
</protein>
<keyword evidence="4" id="KW-1185">Reference proteome</keyword>
<feature type="region of interest" description="Disordered" evidence="1">
    <location>
        <begin position="80"/>
        <end position="118"/>
    </location>
</feature>
<reference evidence="3" key="1">
    <citation type="submission" date="2021-12" db="EMBL/GenBank/DDBJ databases">
        <authorList>
            <person name="Ulrich A."/>
        </authorList>
    </citation>
    <scope>NUCLEOTIDE SEQUENCE</scope>
    <source>
        <strain evidence="3">A1P009</strain>
    </source>
</reference>
<feature type="transmembrane region" description="Helical" evidence="2">
    <location>
        <begin position="58"/>
        <end position="75"/>
    </location>
</feature>
<proteinExistence type="predicted"/>
<feature type="compositionally biased region" description="Low complexity" evidence="1">
    <location>
        <begin position="108"/>
        <end position="118"/>
    </location>
</feature>
<evidence type="ECO:0000313" key="3">
    <source>
        <dbReference type="EMBL" id="MCD9097478.1"/>
    </source>
</evidence>
<accession>A0ABS8UD99</accession>
<evidence type="ECO:0000256" key="2">
    <source>
        <dbReference type="SAM" id="Phobius"/>
    </source>
</evidence>
<comment type="caution">
    <text evidence="3">The sequence shown here is derived from an EMBL/GenBank/DDBJ whole genome shotgun (WGS) entry which is preliminary data.</text>
</comment>
<dbReference type="Proteomes" id="UP001430360">
    <property type="component" value="Unassembled WGS sequence"/>
</dbReference>
<evidence type="ECO:0000256" key="1">
    <source>
        <dbReference type="SAM" id="MobiDB-lite"/>
    </source>
</evidence>
<keyword evidence="2" id="KW-0812">Transmembrane</keyword>
<dbReference type="EMBL" id="JAJQKU010000003">
    <property type="protein sequence ID" value="MCD9097478.1"/>
    <property type="molecule type" value="Genomic_DNA"/>
</dbReference>
<keyword evidence="2" id="KW-1133">Transmembrane helix</keyword>
<name>A0ABS8UD99_9GAMM</name>
<evidence type="ECO:0008006" key="5">
    <source>
        <dbReference type="Google" id="ProtNLM"/>
    </source>
</evidence>